<gene>
    <name evidence="1" type="ORF">B0W44_15690</name>
</gene>
<organism evidence="1 2">
    <name type="scientific">Novibacillus thermophilus</name>
    <dbReference type="NCBI Taxonomy" id="1471761"/>
    <lineage>
        <taxon>Bacteria</taxon>
        <taxon>Bacillati</taxon>
        <taxon>Bacillota</taxon>
        <taxon>Bacilli</taxon>
        <taxon>Bacillales</taxon>
        <taxon>Thermoactinomycetaceae</taxon>
        <taxon>Novibacillus</taxon>
    </lineage>
</organism>
<dbReference type="SUPFAM" id="SSF103084">
    <property type="entry name" value="Holliday junction resolvase RusA"/>
    <property type="match status" value="1"/>
</dbReference>
<dbReference type="Proteomes" id="UP000188603">
    <property type="component" value="Chromosome"/>
</dbReference>
<evidence type="ECO:0000313" key="2">
    <source>
        <dbReference type="Proteomes" id="UP000188603"/>
    </source>
</evidence>
<dbReference type="GO" id="GO:0006310">
    <property type="term" value="P:DNA recombination"/>
    <property type="evidence" value="ECO:0007669"/>
    <property type="project" value="InterPro"/>
</dbReference>
<dbReference type="OrthoDB" id="2476074at2"/>
<dbReference type="InterPro" id="IPR036614">
    <property type="entry name" value="RusA-like_sf"/>
</dbReference>
<dbReference type="GO" id="GO:0006281">
    <property type="term" value="P:DNA repair"/>
    <property type="evidence" value="ECO:0007669"/>
    <property type="project" value="InterPro"/>
</dbReference>
<name>A0A1U9KAB2_9BACL</name>
<accession>A0A1U9KAB2</accession>
<dbReference type="RefSeq" id="WP_077720837.1">
    <property type="nucleotide sequence ID" value="NZ_CP019699.1"/>
</dbReference>
<dbReference type="Gene3D" id="3.30.1330.70">
    <property type="entry name" value="Holliday junction resolvase RusA"/>
    <property type="match status" value="1"/>
</dbReference>
<protein>
    <submittedName>
        <fullName evidence="1">Uncharacterized protein</fullName>
    </submittedName>
</protein>
<dbReference type="GO" id="GO:0000287">
    <property type="term" value="F:magnesium ion binding"/>
    <property type="evidence" value="ECO:0007669"/>
    <property type="project" value="InterPro"/>
</dbReference>
<proteinExistence type="predicted"/>
<dbReference type="KEGG" id="ntr:B0W44_15690"/>
<dbReference type="EMBL" id="CP019699">
    <property type="protein sequence ID" value="AQS56970.1"/>
    <property type="molecule type" value="Genomic_DNA"/>
</dbReference>
<keyword evidence="2" id="KW-1185">Reference proteome</keyword>
<evidence type="ECO:0000313" key="1">
    <source>
        <dbReference type="EMBL" id="AQS56970.1"/>
    </source>
</evidence>
<sequence>MFYKPYPKSIELAERMRIELYHRWLDALEAYYEGYINDHAELPDDEVGRPCTVKWLDGFGYPVLSVEYMGMLPHYDEKMKIKGKVRDMYQRAFWLAKSGIPIKHEFKQAHIYVIHYFPDRMVRDLDNRYTKFLIDNFRHAGFIPDDSWQHVSWTETGLLGNEAKVVLFVVDDKHLADFGAKHIDLLKKTIQ</sequence>
<dbReference type="AlphaFoldDB" id="A0A1U9KAB2"/>
<reference evidence="1 2" key="1">
    <citation type="journal article" date="2015" name="Int. J. Syst. Evol. Microbiol.">
        <title>Novibacillus thermophilus gen. nov., sp. nov., a Gram-staining-negative and moderately thermophilic member of the family Thermoactinomycetaceae.</title>
        <authorList>
            <person name="Yang G."/>
            <person name="Chen J."/>
            <person name="Zhou S."/>
        </authorList>
    </citation>
    <scope>NUCLEOTIDE SEQUENCE [LARGE SCALE GENOMIC DNA]</scope>
    <source>
        <strain evidence="1 2">SG-1</strain>
    </source>
</reference>